<keyword evidence="2" id="KW-1185">Reference proteome</keyword>
<dbReference type="Gramene" id="CDF36169">
    <property type="protein sequence ID" value="CDF36169"/>
    <property type="gene ID" value="CHC_T00004524001"/>
</dbReference>
<evidence type="ECO:0000313" key="1">
    <source>
        <dbReference type="EMBL" id="CDF36169.1"/>
    </source>
</evidence>
<dbReference type="EMBL" id="HG001764">
    <property type="protein sequence ID" value="CDF36169.1"/>
    <property type="molecule type" value="Genomic_DNA"/>
</dbReference>
<organism evidence="1 2">
    <name type="scientific">Chondrus crispus</name>
    <name type="common">Carrageen Irish moss</name>
    <name type="synonym">Polymorpha crispa</name>
    <dbReference type="NCBI Taxonomy" id="2769"/>
    <lineage>
        <taxon>Eukaryota</taxon>
        <taxon>Rhodophyta</taxon>
        <taxon>Florideophyceae</taxon>
        <taxon>Rhodymeniophycidae</taxon>
        <taxon>Gigartinales</taxon>
        <taxon>Gigartinaceae</taxon>
        <taxon>Chondrus</taxon>
    </lineage>
</organism>
<dbReference type="Proteomes" id="UP000012073">
    <property type="component" value="Unassembled WGS sequence"/>
</dbReference>
<dbReference type="KEGG" id="ccp:CHC_T00004524001"/>
<reference evidence="2" key="1">
    <citation type="journal article" date="2013" name="Proc. Natl. Acad. Sci. U.S.A.">
        <title>Genome structure and metabolic features in the red seaweed Chondrus crispus shed light on evolution of the Archaeplastida.</title>
        <authorList>
            <person name="Collen J."/>
            <person name="Porcel B."/>
            <person name="Carre W."/>
            <person name="Ball S.G."/>
            <person name="Chaparro C."/>
            <person name="Tonon T."/>
            <person name="Barbeyron T."/>
            <person name="Michel G."/>
            <person name="Noel B."/>
            <person name="Valentin K."/>
            <person name="Elias M."/>
            <person name="Artiguenave F."/>
            <person name="Arun A."/>
            <person name="Aury J.M."/>
            <person name="Barbosa-Neto J.F."/>
            <person name="Bothwell J.H."/>
            <person name="Bouget F.Y."/>
            <person name="Brillet L."/>
            <person name="Cabello-Hurtado F."/>
            <person name="Capella-Gutierrez S."/>
            <person name="Charrier B."/>
            <person name="Cladiere L."/>
            <person name="Cock J.M."/>
            <person name="Coelho S.M."/>
            <person name="Colleoni C."/>
            <person name="Czjzek M."/>
            <person name="Da Silva C."/>
            <person name="Delage L."/>
            <person name="Denoeud F."/>
            <person name="Deschamps P."/>
            <person name="Dittami S.M."/>
            <person name="Gabaldon T."/>
            <person name="Gachon C.M."/>
            <person name="Groisillier A."/>
            <person name="Herve C."/>
            <person name="Jabbari K."/>
            <person name="Katinka M."/>
            <person name="Kloareg B."/>
            <person name="Kowalczyk N."/>
            <person name="Labadie K."/>
            <person name="Leblanc C."/>
            <person name="Lopez P.J."/>
            <person name="McLachlan D.H."/>
            <person name="Meslet-Cladiere L."/>
            <person name="Moustafa A."/>
            <person name="Nehr Z."/>
            <person name="Nyvall Collen P."/>
            <person name="Panaud O."/>
            <person name="Partensky F."/>
            <person name="Poulain J."/>
            <person name="Rensing S.A."/>
            <person name="Rousvoal S."/>
            <person name="Samson G."/>
            <person name="Symeonidi A."/>
            <person name="Weissenbach J."/>
            <person name="Zambounis A."/>
            <person name="Wincker P."/>
            <person name="Boyen C."/>
        </authorList>
    </citation>
    <scope>NUCLEOTIDE SEQUENCE [LARGE SCALE GENOMIC DNA]</scope>
    <source>
        <strain evidence="2">cv. Stackhouse</strain>
    </source>
</reference>
<dbReference type="GeneID" id="17323721"/>
<dbReference type="RefSeq" id="XP_005715988.1">
    <property type="nucleotide sequence ID" value="XM_005715931.1"/>
</dbReference>
<gene>
    <name evidence="1" type="ORF">CHC_T00004524001</name>
</gene>
<name>R7QDK4_CHOCR</name>
<evidence type="ECO:0000313" key="2">
    <source>
        <dbReference type="Proteomes" id="UP000012073"/>
    </source>
</evidence>
<sequence length="25" mass="3033">MLLLIRGCYYSRISHRMPILLLRTL</sequence>
<dbReference type="AlphaFoldDB" id="R7QDK4"/>
<protein>
    <submittedName>
        <fullName evidence="1">Uncharacterized protein</fullName>
    </submittedName>
</protein>
<proteinExistence type="predicted"/>
<accession>R7QDK4</accession>